<evidence type="ECO:0000256" key="3">
    <source>
        <dbReference type="SAM" id="SignalP"/>
    </source>
</evidence>
<feature type="chain" id="PRO_5047226377" evidence="3">
    <location>
        <begin position="23"/>
        <end position="249"/>
    </location>
</feature>
<keyword evidence="2" id="KW-0472">Membrane</keyword>
<dbReference type="Pfam" id="PF05433">
    <property type="entry name" value="Rick_17kDa_Anti"/>
    <property type="match status" value="1"/>
</dbReference>
<dbReference type="EMBL" id="JBHTIH010000003">
    <property type="protein sequence ID" value="MFD0739411.1"/>
    <property type="molecule type" value="Genomic_DNA"/>
</dbReference>
<feature type="domain" description="Glycine zipper 2TM" evidence="4">
    <location>
        <begin position="139"/>
        <end position="178"/>
    </location>
</feature>
<gene>
    <name evidence="5" type="ORF">ACFQZQ_08970</name>
</gene>
<proteinExistence type="predicted"/>
<dbReference type="PANTHER" id="PTHR35603:SF2">
    <property type="entry name" value="OUTER MEMBRANE LIPOPROTEIN"/>
    <property type="match status" value="1"/>
</dbReference>
<name>A0ABW2YMV1_9GAMM</name>
<dbReference type="RefSeq" id="WP_386812409.1">
    <property type="nucleotide sequence ID" value="NZ_JBHTIH010000003.1"/>
</dbReference>
<dbReference type="InterPro" id="IPR008816">
    <property type="entry name" value="Gly_zipper_2TM_dom"/>
</dbReference>
<evidence type="ECO:0000313" key="6">
    <source>
        <dbReference type="Proteomes" id="UP001597090"/>
    </source>
</evidence>
<reference evidence="6" key="1">
    <citation type="journal article" date="2019" name="Int. J. Syst. Evol. Microbiol.">
        <title>The Global Catalogue of Microorganisms (GCM) 10K type strain sequencing project: providing services to taxonomists for standard genome sequencing and annotation.</title>
        <authorList>
            <consortium name="The Broad Institute Genomics Platform"/>
            <consortium name="The Broad Institute Genome Sequencing Center for Infectious Disease"/>
            <person name="Wu L."/>
            <person name="Ma J."/>
        </authorList>
    </citation>
    <scope>NUCLEOTIDE SEQUENCE [LARGE SCALE GENOMIC DNA]</scope>
    <source>
        <strain evidence="6">CCUG 55491</strain>
    </source>
</reference>
<evidence type="ECO:0000256" key="2">
    <source>
        <dbReference type="ARBA" id="ARBA00023136"/>
    </source>
</evidence>
<dbReference type="Proteomes" id="UP001597090">
    <property type="component" value="Unassembled WGS sequence"/>
</dbReference>
<organism evidence="5 6">
    <name type="scientific">Lysobacter koreensis</name>
    <dbReference type="NCBI Taxonomy" id="266122"/>
    <lineage>
        <taxon>Bacteria</taxon>
        <taxon>Pseudomonadati</taxon>
        <taxon>Pseudomonadota</taxon>
        <taxon>Gammaproteobacteria</taxon>
        <taxon>Lysobacterales</taxon>
        <taxon>Lysobacteraceae</taxon>
        <taxon>Lysobacter</taxon>
    </lineage>
</organism>
<sequence length="249" mass="26919">MKRLFVSILALSLAATTATASAQSYGYGQPYPDRYGQSNSSQYDYARVIRVDPVFDSRSGYGNSGYNNSGYNGSGYNQVSNGQNCYEDRSYVGGNDPYYGNGNGYANSGYNDGYGRNDGYYDQYGNRRSVGTAGGSTMATVIGGVVGAVLGSQVGGGSARYATSAIGTMVGGVAGRQIYEQTQRNRNRSGTVRVCDPVPSNGRYASNSYNDRSVNAYNVTYEYAGRQYTTRTNYHPGDRIRVRVDVRPE</sequence>
<comment type="caution">
    <text evidence="5">The sequence shown here is derived from an EMBL/GenBank/DDBJ whole genome shotgun (WGS) entry which is preliminary data.</text>
</comment>
<evidence type="ECO:0000256" key="1">
    <source>
        <dbReference type="ARBA" id="ARBA00004370"/>
    </source>
</evidence>
<comment type="subcellular location">
    <subcellularLocation>
        <location evidence="1">Membrane</location>
    </subcellularLocation>
</comment>
<evidence type="ECO:0000313" key="5">
    <source>
        <dbReference type="EMBL" id="MFD0739411.1"/>
    </source>
</evidence>
<keyword evidence="6" id="KW-1185">Reference proteome</keyword>
<dbReference type="PANTHER" id="PTHR35603">
    <property type="match status" value="1"/>
</dbReference>
<keyword evidence="3" id="KW-0732">Signal</keyword>
<evidence type="ECO:0000259" key="4">
    <source>
        <dbReference type="Pfam" id="PF05433"/>
    </source>
</evidence>
<protein>
    <submittedName>
        <fullName evidence="5">Glycine zipper 2TM domain-containing protein</fullName>
    </submittedName>
</protein>
<accession>A0ABW2YMV1</accession>
<dbReference type="InterPro" id="IPR051407">
    <property type="entry name" value="Bact_OM_lipoprot/Surf_antigen"/>
</dbReference>
<feature type="signal peptide" evidence="3">
    <location>
        <begin position="1"/>
        <end position="22"/>
    </location>
</feature>